<dbReference type="Proteomes" id="UP000318141">
    <property type="component" value="Unassembled WGS sequence"/>
</dbReference>
<comment type="caution">
    <text evidence="1">The sequence shown here is derived from an EMBL/GenBank/DDBJ whole genome shotgun (WGS) entry which is preliminary data.</text>
</comment>
<accession>A0A562BL96</accession>
<organism evidence="1 2">
    <name type="scientific">Cupriavidus gilardii J11</name>
    <dbReference type="NCBI Taxonomy" id="936133"/>
    <lineage>
        <taxon>Bacteria</taxon>
        <taxon>Pseudomonadati</taxon>
        <taxon>Pseudomonadota</taxon>
        <taxon>Betaproteobacteria</taxon>
        <taxon>Burkholderiales</taxon>
        <taxon>Burkholderiaceae</taxon>
        <taxon>Cupriavidus</taxon>
    </lineage>
</organism>
<protein>
    <submittedName>
        <fullName evidence="1">Uncharacterized protein</fullName>
    </submittedName>
</protein>
<dbReference type="EMBL" id="VLJN01000015">
    <property type="protein sequence ID" value="TWG86018.1"/>
    <property type="molecule type" value="Genomic_DNA"/>
</dbReference>
<keyword evidence="2" id="KW-1185">Reference proteome</keyword>
<name>A0A562BL96_9BURK</name>
<gene>
    <name evidence="1" type="ORF">L602_002200000730</name>
</gene>
<evidence type="ECO:0000313" key="1">
    <source>
        <dbReference type="EMBL" id="TWG86018.1"/>
    </source>
</evidence>
<reference evidence="1 2" key="1">
    <citation type="submission" date="2019-07" db="EMBL/GenBank/DDBJ databases">
        <title>Genome sequencing of lignin-degrading bacterial isolates.</title>
        <authorList>
            <person name="Gladden J."/>
        </authorList>
    </citation>
    <scope>NUCLEOTIDE SEQUENCE [LARGE SCALE GENOMIC DNA]</scope>
    <source>
        <strain evidence="1 2">J11</strain>
    </source>
</reference>
<evidence type="ECO:0000313" key="2">
    <source>
        <dbReference type="Proteomes" id="UP000318141"/>
    </source>
</evidence>
<dbReference type="AlphaFoldDB" id="A0A562BL96"/>
<sequence length="327" mass="35077">MAVTQRIGLDGAIERRQRDALGIRRAIALLGQRHRAFPHLLREYRGLGDIVHQAPVLGPLAPHALGGGTEQVGQIMAHMALVGNAREAAGPRQHAQQRHFGQADRRRTVVDQDDLVAGERQLVSAAGACAVDRGDELQAAVARRVLDAIAGLVGELAEVDLPRMAADTEHEDVGARAEHLVAGAGHHHAAHLGMLEADAVQRVVQLDIDTQVIAVQFQLVAGAQPSVLVDIEQQGSNGAIELEPQVPVAGRIGLVVDGGVLRHGSVSSAKGHDIASRRLTVPSIIVHRCYARQALLCMLISVRRPWHRAGLQRGRIPKLRRRSGFGT</sequence>
<proteinExistence type="predicted"/>